<feature type="region of interest" description="Disordered" evidence="1">
    <location>
        <begin position="544"/>
        <end position="637"/>
    </location>
</feature>
<feature type="compositionally biased region" description="Basic and acidic residues" evidence="1">
    <location>
        <begin position="25"/>
        <end position="36"/>
    </location>
</feature>
<keyword evidence="3" id="KW-1185">Reference proteome</keyword>
<feature type="compositionally biased region" description="Low complexity" evidence="1">
    <location>
        <begin position="38"/>
        <end position="52"/>
    </location>
</feature>
<feature type="region of interest" description="Disordered" evidence="1">
    <location>
        <begin position="13"/>
        <end position="113"/>
    </location>
</feature>
<evidence type="ECO:0000313" key="3">
    <source>
        <dbReference type="Proteomes" id="UP001363622"/>
    </source>
</evidence>
<feature type="compositionally biased region" description="Polar residues" evidence="1">
    <location>
        <begin position="61"/>
        <end position="75"/>
    </location>
</feature>
<name>A0ABR1K8B8_9PEZI</name>
<evidence type="ECO:0008006" key="4">
    <source>
        <dbReference type="Google" id="ProtNLM"/>
    </source>
</evidence>
<accession>A0ABR1K8B8</accession>
<evidence type="ECO:0000313" key="2">
    <source>
        <dbReference type="EMBL" id="KAK7509769.1"/>
    </source>
</evidence>
<feature type="compositionally biased region" description="Polar residues" evidence="1">
    <location>
        <begin position="103"/>
        <end position="113"/>
    </location>
</feature>
<sequence length="698" mass="76126">MVTATSMFSADLSWTHETAETVGQARERKLRDREKNTSASSLQIDSSASSWSLPTRKKSVKSTQPRKSPKLSKSLNRLEAGHAKSGYKLSGKTSLAPPGAVPANSSESIPKSCYTSSSVSTVKANGHDPDEASQKDKKVVGKVQVHEVQSLSENSFVTRTTTRVVWGPCNGASTDEDQTSPSLHGRPRILRNSRIGKSIKSVMVNVSRSTSSTSLSASVSSHIYADNDIDSSVDQGAAEKATPACNWQAPSDWDIASNKSHSSRVSSDATPTFDDMFVCEPDAKTLSDFQRFIRRMEKAGPEIILSHLNKDIVPEDFDHPEREGEIEVERHLWALTALQLQNMENSLVPNQGVGPLMGLPTLFRQPKRALELYSNLAEVYQLSAVYPKSQISFLTTKAPLTSIPLPTNVQPLTVPYAGLLPLPYVAASFNHIRAATLPAQLPTSQMKALLRDLFRILAPGGILELRLVEPTPVNKTLGPLFRDWLEDRLLPGLERGTRCHKPLTVIPEWVADAGFHILEGNEDMVAHKLRLPATAMSQMIEGSWSPSTKLDKVESGSGNPSSSKSKETSPVSLRHKMRQDDMRGGKSGESSSSGGGGVAAESHSKRFGVIGGGGPKLSDRPPGLEPVVEESPTDEDTEDATARLKGELAALVARGLWKDSWGAFVGEDTWWWDEPEIVRECWEFGTEFECGTMFAFKE</sequence>
<dbReference type="EMBL" id="JBBPHU010000016">
    <property type="protein sequence ID" value="KAK7509769.1"/>
    <property type="molecule type" value="Genomic_DNA"/>
</dbReference>
<organism evidence="2 3">
    <name type="scientific">Phyllosticta citriasiana</name>
    <dbReference type="NCBI Taxonomy" id="595635"/>
    <lineage>
        <taxon>Eukaryota</taxon>
        <taxon>Fungi</taxon>
        <taxon>Dikarya</taxon>
        <taxon>Ascomycota</taxon>
        <taxon>Pezizomycotina</taxon>
        <taxon>Dothideomycetes</taxon>
        <taxon>Dothideomycetes incertae sedis</taxon>
        <taxon>Botryosphaeriales</taxon>
        <taxon>Phyllostictaceae</taxon>
        <taxon>Phyllosticta</taxon>
    </lineage>
</organism>
<evidence type="ECO:0000256" key="1">
    <source>
        <dbReference type="SAM" id="MobiDB-lite"/>
    </source>
</evidence>
<gene>
    <name evidence="2" type="ORF">IWZ03DRAFT_88294</name>
</gene>
<protein>
    <recommendedName>
        <fullName evidence="4">Methyltransferase type 11 domain-containing protein</fullName>
    </recommendedName>
</protein>
<dbReference type="Proteomes" id="UP001363622">
    <property type="component" value="Unassembled WGS sequence"/>
</dbReference>
<reference evidence="2 3" key="1">
    <citation type="submission" date="2024-04" db="EMBL/GenBank/DDBJ databases">
        <title>Phyllosticta paracitricarpa is synonymous to the EU quarantine fungus P. citricarpa based on phylogenomic analyses.</title>
        <authorList>
            <consortium name="Lawrence Berkeley National Laboratory"/>
            <person name="Van Ingen-Buijs V.A."/>
            <person name="Van Westerhoven A.C."/>
            <person name="Haridas S."/>
            <person name="Skiadas P."/>
            <person name="Martin F."/>
            <person name="Groenewald J.Z."/>
            <person name="Crous P.W."/>
            <person name="Seidl M.F."/>
        </authorList>
    </citation>
    <scope>NUCLEOTIDE SEQUENCE [LARGE SCALE GENOMIC DNA]</scope>
    <source>
        <strain evidence="2 3">CBS 123371</strain>
    </source>
</reference>
<proteinExistence type="predicted"/>
<comment type="caution">
    <text evidence="2">The sequence shown here is derived from an EMBL/GenBank/DDBJ whole genome shotgun (WGS) entry which is preliminary data.</text>
</comment>
<feature type="compositionally biased region" description="Low complexity" evidence="1">
    <location>
        <begin position="555"/>
        <end position="572"/>
    </location>
</feature>
<feature type="compositionally biased region" description="Acidic residues" evidence="1">
    <location>
        <begin position="627"/>
        <end position="637"/>
    </location>
</feature>